<comment type="caution">
    <text evidence="7">The sequence shown here is derived from an EMBL/GenBank/DDBJ whole genome shotgun (WGS) entry which is preliminary data.</text>
</comment>
<evidence type="ECO:0000256" key="2">
    <source>
        <dbReference type="ARBA" id="ARBA00022723"/>
    </source>
</evidence>
<keyword evidence="2" id="KW-0479">Metal-binding</keyword>
<evidence type="ECO:0000259" key="6">
    <source>
        <dbReference type="PROSITE" id="PS51296"/>
    </source>
</evidence>
<dbReference type="PANTHER" id="PTHR21266">
    <property type="entry name" value="IRON-SULFUR DOMAIN CONTAINING PROTEIN"/>
    <property type="match status" value="1"/>
</dbReference>
<dbReference type="InterPro" id="IPR036922">
    <property type="entry name" value="Rieske_2Fe-2S_sf"/>
</dbReference>
<keyword evidence="4" id="KW-0408">Iron</keyword>
<dbReference type="SUPFAM" id="SSF55961">
    <property type="entry name" value="Bet v1-like"/>
    <property type="match status" value="1"/>
</dbReference>
<evidence type="ECO:0000256" key="1">
    <source>
        <dbReference type="ARBA" id="ARBA00022714"/>
    </source>
</evidence>
<dbReference type="Gene3D" id="3.90.380.10">
    <property type="entry name" value="Naphthalene 1,2-dioxygenase Alpha Subunit, Chain A, domain 1"/>
    <property type="match status" value="1"/>
</dbReference>
<reference evidence="8" key="1">
    <citation type="journal article" date="2023" name="Mar. Drugs">
        <title>Gemmata algarum, a Novel Planctomycete Isolated from an Algal Mat, Displays Antimicrobial Activity.</title>
        <authorList>
            <person name="Kumar G."/>
            <person name="Kallscheuer N."/>
            <person name="Kashif M."/>
            <person name="Ahamad S."/>
            <person name="Jagadeeshwari U."/>
            <person name="Pannikurungottu S."/>
            <person name="Haufschild T."/>
            <person name="Kabuu M."/>
            <person name="Sasikala C."/>
            <person name="Jogler C."/>
            <person name="Ramana C."/>
        </authorList>
    </citation>
    <scope>NUCLEOTIDE SEQUENCE [LARGE SCALE GENOMIC DNA]</scope>
    <source>
        <strain evidence="8">JC673</strain>
    </source>
</reference>
<dbReference type="PROSITE" id="PS51296">
    <property type="entry name" value="RIESKE"/>
    <property type="match status" value="1"/>
</dbReference>
<feature type="domain" description="Rieske" evidence="6">
    <location>
        <begin position="7"/>
        <end position="105"/>
    </location>
</feature>
<evidence type="ECO:0000313" key="8">
    <source>
        <dbReference type="Proteomes" id="UP001272242"/>
    </source>
</evidence>
<dbReference type="InterPro" id="IPR044043">
    <property type="entry name" value="VanA_C_cat"/>
</dbReference>
<sequence length="335" mass="37668">MGMLDHWQPVFLSRRLRRDPVGVVVANHPVALFRTSNGEAAAISDVCPHRRLKLSVGKVVGDRLQCKYHGWTFDGCGNGESPAAPKLTACTASYDAREAHGLVWIKSRTSAPPFPEVTAPGFYPICTLEHAVPAPLELAVDNFNEIEHSATVHDTFGYDLDRLSEVKVAFESTDDTVTVTNAGPTKTLNRAFAWLLGIRKGDTFHDHWTTRFSPVYSVFDHWWTSPDGAREAMVRWRLYIFFVPQDDKTTRVFSVTFAKSRYPGPAGGLRLFRWLLRREIDREVKSDVSMLYHMADYGTGIEGLKLSRFDKVLGLTRDRIARIYRGAPAGRVTLV</sequence>
<dbReference type="Pfam" id="PF19112">
    <property type="entry name" value="VanA_C"/>
    <property type="match status" value="1"/>
</dbReference>
<dbReference type="Proteomes" id="UP001272242">
    <property type="component" value="Unassembled WGS sequence"/>
</dbReference>
<evidence type="ECO:0000313" key="7">
    <source>
        <dbReference type="EMBL" id="MDY3562242.1"/>
    </source>
</evidence>
<protein>
    <submittedName>
        <fullName evidence="7">Rieske 2Fe-2S domain-containing protein</fullName>
    </submittedName>
</protein>
<dbReference type="InterPro" id="IPR050584">
    <property type="entry name" value="Cholesterol_7-desaturase"/>
</dbReference>
<evidence type="ECO:0000256" key="4">
    <source>
        <dbReference type="ARBA" id="ARBA00023004"/>
    </source>
</evidence>
<accession>A0ABU5F619</accession>
<keyword evidence="8" id="KW-1185">Reference proteome</keyword>
<dbReference type="PANTHER" id="PTHR21266:SF60">
    <property type="entry name" value="3-KETOSTEROID-9-ALPHA-MONOOXYGENASE, OXYGENASE COMPONENT"/>
    <property type="match status" value="1"/>
</dbReference>
<name>A0ABU5F619_9BACT</name>
<proteinExistence type="predicted"/>
<dbReference type="Gene3D" id="2.102.10.10">
    <property type="entry name" value="Rieske [2Fe-2S] iron-sulphur domain"/>
    <property type="match status" value="1"/>
</dbReference>
<dbReference type="EMBL" id="JAXBLV010000211">
    <property type="protein sequence ID" value="MDY3562242.1"/>
    <property type="molecule type" value="Genomic_DNA"/>
</dbReference>
<dbReference type="InterPro" id="IPR017941">
    <property type="entry name" value="Rieske_2Fe-2S"/>
</dbReference>
<keyword evidence="1" id="KW-0001">2Fe-2S</keyword>
<dbReference type="Pfam" id="PF00355">
    <property type="entry name" value="Rieske"/>
    <property type="match status" value="1"/>
</dbReference>
<organism evidence="7 8">
    <name type="scientific">Gemmata algarum</name>
    <dbReference type="NCBI Taxonomy" id="2975278"/>
    <lineage>
        <taxon>Bacteria</taxon>
        <taxon>Pseudomonadati</taxon>
        <taxon>Planctomycetota</taxon>
        <taxon>Planctomycetia</taxon>
        <taxon>Gemmatales</taxon>
        <taxon>Gemmataceae</taxon>
        <taxon>Gemmata</taxon>
    </lineage>
</organism>
<evidence type="ECO:0000256" key="5">
    <source>
        <dbReference type="ARBA" id="ARBA00023014"/>
    </source>
</evidence>
<keyword evidence="3" id="KW-0560">Oxidoreductase</keyword>
<dbReference type="SUPFAM" id="SSF50022">
    <property type="entry name" value="ISP domain"/>
    <property type="match status" value="1"/>
</dbReference>
<keyword evidence="5" id="KW-0411">Iron-sulfur</keyword>
<gene>
    <name evidence="7" type="ORF">R5W23_003704</name>
</gene>
<evidence type="ECO:0000256" key="3">
    <source>
        <dbReference type="ARBA" id="ARBA00023002"/>
    </source>
</evidence>